<keyword evidence="1" id="KW-0808">Transferase</keyword>
<accession>A0A919ARY6</accession>
<dbReference type="PANTHER" id="PTHR35526">
    <property type="entry name" value="ANTI-SIGMA-F FACTOR RSBW-RELATED"/>
    <property type="match status" value="1"/>
</dbReference>
<organism evidence="4 5">
    <name type="scientific">Streptomyces spiralis</name>
    <dbReference type="NCBI Taxonomy" id="66376"/>
    <lineage>
        <taxon>Bacteria</taxon>
        <taxon>Bacillati</taxon>
        <taxon>Actinomycetota</taxon>
        <taxon>Actinomycetes</taxon>
        <taxon>Kitasatosporales</taxon>
        <taxon>Streptomycetaceae</taxon>
        <taxon>Streptomyces</taxon>
    </lineage>
</organism>
<name>A0A919ARY6_9ACTN</name>
<protein>
    <recommendedName>
        <fullName evidence="3">Histidine kinase/HSP90-like ATPase domain-containing protein</fullName>
    </recommendedName>
</protein>
<keyword evidence="1" id="KW-0418">Kinase</keyword>
<keyword evidence="5" id="KW-1185">Reference proteome</keyword>
<feature type="region of interest" description="Disordered" evidence="2">
    <location>
        <begin position="131"/>
        <end position="156"/>
    </location>
</feature>
<dbReference type="EMBL" id="BNBC01000121">
    <property type="protein sequence ID" value="GHF21939.1"/>
    <property type="molecule type" value="Genomic_DNA"/>
</dbReference>
<dbReference type="InterPro" id="IPR036890">
    <property type="entry name" value="HATPase_C_sf"/>
</dbReference>
<evidence type="ECO:0000256" key="2">
    <source>
        <dbReference type="SAM" id="MobiDB-lite"/>
    </source>
</evidence>
<comment type="caution">
    <text evidence="4">The sequence shown here is derived from an EMBL/GenBank/DDBJ whole genome shotgun (WGS) entry which is preliminary data.</text>
</comment>
<dbReference type="Gene3D" id="3.30.565.10">
    <property type="entry name" value="Histidine kinase-like ATPase, C-terminal domain"/>
    <property type="match status" value="1"/>
</dbReference>
<dbReference type="AlphaFoldDB" id="A0A919ARY6"/>
<proteinExistence type="predicted"/>
<keyword evidence="1" id="KW-0723">Serine/threonine-protein kinase</keyword>
<evidence type="ECO:0000313" key="4">
    <source>
        <dbReference type="EMBL" id="GHF21939.1"/>
    </source>
</evidence>
<evidence type="ECO:0000259" key="3">
    <source>
        <dbReference type="Pfam" id="PF13581"/>
    </source>
</evidence>
<feature type="domain" description="Histidine kinase/HSP90-like ATPase" evidence="3">
    <location>
        <begin position="9"/>
        <end position="124"/>
    </location>
</feature>
<dbReference type="InterPro" id="IPR050267">
    <property type="entry name" value="Anti-sigma-factor_SerPK"/>
</dbReference>
<evidence type="ECO:0000256" key="1">
    <source>
        <dbReference type="ARBA" id="ARBA00022527"/>
    </source>
</evidence>
<evidence type="ECO:0000313" key="5">
    <source>
        <dbReference type="Proteomes" id="UP000641386"/>
    </source>
</evidence>
<reference evidence="4" key="1">
    <citation type="journal article" date="2014" name="Int. J. Syst. Evol. Microbiol.">
        <title>Complete genome sequence of Corynebacterium casei LMG S-19264T (=DSM 44701T), isolated from a smear-ripened cheese.</title>
        <authorList>
            <consortium name="US DOE Joint Genome Institute (JGI-PGF)"/>
            <person name="Walter F."/>
            <person name="Albersmeier A."/>
            <person name="Kalinowski J."/>
            <person name="Ruckert C."/>
        </authorList>
    </citation>
    <scope>NUCLEOTIDE SEQUENCE</scope>
    <source>
        <strain evidence="4">JCM 3302</strain>
    </source>
</reference>
<reference evidence="4" key="2">
    <citation type="submission" date="2020-09" db="EMBL/GenBank/DDBJ databases">
        <authorList>
            <person name="Sun Q."/>
            <person name="Ohkuma M."/>
        </authorList>
    </citation>
    <scope>NUCLEOTIDE SEQUENCE</scope>
    <source>
        <strain evidence="4">JCM 3302</strain>
    </source>
</reference>
<gene>
    <name evidence="4" type="ORF">GCM10014715_89770</name>
</gene>
<dbReference type="Proteomes" id="UP000641386">
    <property type="component" value="Unassembled WGS sequence"/>
</dbReference>
<dbReference type="RefSeq" id="WP_189908467.1">
    <property type="nucleotide sequence ID" value="NZ_BNBC01000121.1"/>
</dbReference>
<sequence>MHRSTDKHFTADTKSVRAARHFLAATLLAWDRTERLDDLVLCLSELACNAVDHTTVSPDGFTVRLHADSHGIRLEVHDTHHGQITVQHPTNEDTSGRGLLIVDELSDQWGVTNERPRGKIVWARFDSTAGHHIDTRPPHRTAQPAGHRATQAQCRI</sequence>
<dbReference type="PANTHER" id="PTHR35526:SF3">
    <property type="entry name" value="ANTI-SIGMA-F FACTOR RSBW"/>
    <property type="match status" value="1"/>
</dbReference>
<dbReference type="InterPro" id="IPR003594">
    <property type="entry name" value="HATPase_dom"/>
</dbReference>
<dbReference type="Pfam" id="PF13581">
    <property type="entry name" value="HATPase_c_2"/>
    <property type="match status" value="1"/>
</dbReference>
<dbReference type="CDD" id="cd16936">
    <property type="entry name" value="HATPase_RsbW-like"/>
    <property type="match status" value="1"/>
</dbReference>
<dbReference type="SUPFAM" id="SSF55874">
    <property type="entry name" value="ATPase domain of HSP90 chaperone/DNA topoisomerase II/histidine kinase"/>
    <property type="match status" value="1"/>
</dbReference>
<dbReference type="GO" id="GO:0004674">
    <property type="term" value="F:protein serine/threonine kinase activity"/>
    <property type="evidence" value="ECO:0007669"/>
    <property type="project" value="UniProtKB-KW"/>
</dbReference>